<dbReference type="Gene3D" id="2.40.50.140">
    <property type="entry name" value="Nucleic acid-binding proteins"/>
    <property type="match status" value="1"/>
</dbReference>
<evidence type="ECO:0000256" key="2">
    <source>
        <dbReference type="ARBA" id="ARBA00022490"/>
    </source>
</evidence>
<dbReference type="Proteomes" id="UP000317093">
    <property type="component" value="Chromosome"/>
</dbReference>
<dbReference type="Pfam" id="PF13184">
    <property type="entry name" value="KH_NusA_1st"/>
    <property type="match status" value="1"/>
</dbReference>
<dbReference type="FunFam" id="3.30.300.20:FF:000005">
    <property type="entry name" value="Transcription termination/antitermination protein NusA"/>
    <property type="match status" value="1"/>
</dbReference>
<dbReference type="FunFam" id="3.30.300.20:FF:000002">
    <property type="entry name" value="Transcription termination/antitermination protein NusA"/>
    <property type="match status" value="1"/>
</dbReference>
<feature type="domain" description="S1 motif" evidence="9">
    <location>
        <begin position="103"/>
        <end position="167"/>
    </location>
</feature>
<proteinExistence type="inferred from homology"/>
<dbReference type="InterPro" id="IPR058582">
    <property type="entry name" value="KH_NusA_2nd"/>
</dbReference>
<dbReference type="Pfam" id="PF08529">
    <property type="entry name" value="NusA_N"/>
    <property type="match status" value="2"/>
</dbReference>
<dbReference type="InterPro" id="IPR009019">
    <property type="entry name" value="KH_sf_prok-type"/>
</dbReference>
<keyword evidence="5 7" id="KW-0805">Transcription regulation</keyword>
<comment type="similarity">
    <text evidence="7">Belongs to the NusA family.</text>
</comment>
<feature type="compositionally biased region" description="Low complexity" evidence="8">
    <location>
        <begin position="384"/>
        <end position="410"/>
    </location>
</feature>
<evidence type="ECO:0000313" key="11">
    <source>
        <dbReference type="Proteomes" id="UP000317093"/>
    </source>
</evidence>
<dbReference type="CDD" id="cd22529">
    <property type="entry name" value="KH-II_NusA_rpt2"/>
    <property type="match status" value="1"/>
</dbReference>
<dbReference type="AlphaFoldDB" id="A0A518B7F7"/>
<reference evidence="10 11" key="1">
    <citation type="submission" date="2019-02" db="EMBL/GenBank/DDBJ databases">
        <title>Deep-cultivation of Planctomycetes and their phenomic and genomic characterization uncovers novel biology.</title>
        <authorList>
            <person name="Wiegand S."/>
            <person name="Jogler M."/>
            <person name="Boedeker C."/>
            <person name="Pinto D."/>
            <person name="Vollmers J."/>
            <person name="Rivas-Marin E."/>
            <person name="Kohn T."/>
            <person name="Peeters S.H."/>
            <person name="Heuer A."/>
            <person name="Rast P."/>
            <person name="Oberbeckmann S."/>
            <person name="Bunk B."/>
            <person name="Jeske O."/>
            <person name="Meyerdierks A."/>
            <person name="Storesund J.E."/>
            <person name="Kallscheuer N."/>
            <person name="Luecker S."/>
            <person name="Lage O.M."/>
            <person name="Pohl T."/>
            <person name="Merkel B.J."/>
            <person name="Hornburger P."/>
            <person name="Mueller R.-W."/>
            <person name="Bruemmer F."/>
            <person name="Labrenz M."/>
            <person name="Spormann A.M."/>
            <person name="Op den Camp H."/>
            <person name="Overmann J."/>
            <person name="Amann R."/>
            <person name="Jetten M.S.M."/>
            <person name="Mascher T."/>
            <person name="Medema M.H."/>
            <person name="Devos D.P."/>
            <person name="Kaster A.-K."/>
            <person name="Ovreas L."/>
            <person name="Rohde M."/>
            <person name="Galperin M.Y."/>
            <person name="Jogler C."/>
        </authorList>
    </citation>
    <scope>NUCLEOTIDE SEQUENCE [LARGE SCALE GENOMIC DNA]</scope>
    <source>
        <strain evidence="10 11">Pan216</strain>
    </source>
</reference>
<evidence type="ECO:0000259" key="9">
    <source>
        <dbReference type="PROSITE" id="PS50126"/>
    </source>
</evidence>
<dbReference type="GO" id="GO:0000166">
    <property type="term" value="F:nucleotide binding"/>
    <property type="evidence" value="ECO:0007669"/>
    <property type="project" value="InterPro"/>
</dbReference>
<comment type="subcellular location">
    <subcellularLocation>
        <location evidence="7">Cytoplasm</location>
    </subcellularLocation>
</comment>
<evidence type="ECO:0000256" key="7">
    <source>
        <dbReference type="HAMAP-Rule" id="MF_00945"/>
    </source>
</evidence>
<gene>
    <name evidence="7" type="primary">nusA</name>
    <name evidence="10" type="ORF">Pan216_37650</name>
</gene>
<dbReference type="SUPFAM" id="SSF54814">
    <property type="entry name" value="Prokaryotic type KH domain (KH-domain type II)"/>
    <property type="match status" value="2"/>
</dbReference>
<dbReference type="InterPro" id="IPR015946">
    <property type="entry name" value="KH_dom-like_a/b"/>
</dbReference>
<feature type="compositionally biased region" description="Basic and acidic residues" evidence="8">
    <location>
        <begin position="411"/>
        <end position="426"/>
    </location>
</feature>
<feature type="compositionally biased region" description="Basic and acidic residues" evidence="8">
    <location>
        <begin position="441"/>
        <end position="451"/>
    </location>
</feature>
<evidence type="ECO:0000256" key="6">
    <source>
        <dbReference type="ARBA" id="ARBA00023163"/>
    </source>
</evidence>
<dbReference type="GO" id="GO:0003700">
    <property type="term" value="F:DNA-binding transcription factor activity"/>
    <property type="evidence" value="ECO:0007669"/>
    <property type="project" value="InterPro"/>
</dbReference>
<name>A0A518B7F7_9BACT</name>
<evidence type="ECO:0000313" key="10">
    <source>
        <dbReference type="EMBL" id="QDU62892.1"/>
    </source>
</evidence>
<dbReference type="InterPro" id="IPR010995">
    <property type="entry name" value="DNA_repair_Rad51/TF_NusA_a-hlx"/>
</dbReference>
<keyword evidence="4 7" id="KW-0694">RNA-binding</keyword>
<dbReference type="CDD" id="cd02134">
    <property type="entry name" value="KH-II_NusA_rpt1"/>
    <property type="match status" value="1"/>
</dbReference>
<keyword evidence="1 7" id="KW-0806">Transcription termination</keyword>
<dbReference type="OrthoDB" id="9807233at2"/>
<sequence length="486" mass="53430">MNAELLRIVDSIHRDKNIDQEIVFNGIESAYMTAARKYYGEESDIEVVIDRESGAITATHDGSPITAEELGRIAAQSAKQIMIQKIREAERDALYDEFRQERGTIFTGVVQRAEGSVVTVNIGKAEALLPRSEQMPGETFRPGERVRAVLIEVRKSGQRVKLILSRTHPDFVRRLFEQEIPEIAEHIIEMRAIAREAGYRTKVAVSSIDSKVDCVGACVGVRGSRIKNVLDELNGERIDIIRFNESNQVMIPNALAPAQIEEVQIYMRMGRAIVLVREDQLSLAIGKRGQNVRLASKLVGVDIEIMTFDELTEEIERAEATLSELPDVSEDVIDSLIEEGILSFDDLSVIEVEQIMEVTGLVESEAARIVGFAEMKAEEAPQESSSRSSMLSAPSASPTSSPSSSSGSSSEEPRAEGLLEETRPQEARVPSVDDLFGGDPTPEKQEDEKKITAAQLFGDDKPSEEPETASESPSNTEEAPEDSPAS</sequence>
<dbReference type="Gene3D" id="3.30.1480.10">
    <property type="entry name" value="NusA, N-terminal domain"/>
    <property type="match status" value="1"/>
</dbReference>
<accession>A0A518B7F7</accession>
<dbReference type="PANTHER" id="PTHR22648">
    <property type="entry name" value="TRANSCRIPTION TERMINATION FACTOR NUSA"/>
    <property type="match status" value="1"/>
</dbReference>
<dbReference type="GO" id="GO:0006353">
    <property type="term" value="P:DNA-templated transcription termination"/>
    <property type="evidence" value="ECO:0007669"/>
    <property type="project" value="UniProtKB-UniRule"/>
</dbReference>
<dbReference type="NCBIfam" id="TIGR01953">
    <property type="entry name" value="NusA"/>
    <property type="match status" value="1"/>
</dbReference>
<dbReference type="KEGG" id="knv:Pan216_37650"/>
<dbReference type="SMART" id="SM00322">
    <property type="entry name" value="KH"/>
    <property type="match status" value="2"/>
</dbReference>
<dbReference type="Gene3D" id="1.10.150.20">
    <property type="entry name" value="5' to 3' exonuclease, C-terminal subdomain"/>
    <property type="match status" value="1"/>
</dbReference>
<dbReference type="InterPro" id="IPR030842">
    <property type="entry name" value="TF_NusA_bacterial"/>
</dbReference>
<dbReference type="InterPro" id="IPR004087">
    <property type="entry name" value="KH_dom"/>
</dbReference>
<dbReference type="HAMAP" id="MF_00945_B">
    <property type="entry name" value="NusA_B"/>
    <property type="match status" value="1"/>
</dbReference>
<dbReference type="EMBL" id="CP036279">
    <property type="protein sequence ID" value="QDU62892.1"/>
    <property type="molecule type" value="Genomic_DNA"/>
</dbReference>
<dbReference type="PANTHER" id="PTHR22648:SF0">
    <property type="entry name" value="TRANSCRIPTION TERMINATION_ANTITERMINATION PROTEIN NUSA"/>
    <property type="match status" value="1"/>
</dbReference>
<dbReference type="GO" id="GO:0003723">
    <property type="term" value="F:RNA binding"/>
    <property type="evidence" value="ECO:0007669"/>
    <property type="project" value="UniProtKB-UniRule"/>
</dbReference>
<dbReference type="GO" id="GO:0005829">
    <property type="term" value="C:cytosol"/>
    <property type="evidence" value="ECO:0007669"/>
    <property type="project" value="TreeGrafter"/>
</dbReference>
<protein>
    <recommendedName>
        <fullName evidence="7">Transcription termination/antitermination protein NusA</fullName>
    </recommendedName>
</protein>
<dbReference type="InterPro" id="IPR025249">
    <property type="entry name" value="TF_NusA_KH_1st"/>
</dbReference>
<keyword evidence="2 7" id="KW-0963">Cytoplasm</keyword>
<dbReference type="SUPFAM" id="SSF69705">
    <property type="entry name" value="Transcription factor NusA, N-terminal domain"/>
    <property type="match status" value="1"/>
</dbReference>
<dbReference type="Gene3D" id="3.30.300.20">
    <property type="match status" value="2"/>
</dbReference>
<dbReference type="RefSeq" id="WP_145259957.1">
    <property type="nucleotide sequence ID" value="NZ_CP036279.1"/>
</dbReference>
<dbReference type="SUPFAM" id="SSF47794">
    <property type="entry name" value="Rad51 N-terminal domain-like"/>
    <property type="match status" value="1"/>
</dbReference>
<keyword evidence="6 7" id="KW-0804">Transcription</keyword>
<dbReference type="SMART" id="SM00316">
    <property type="entry name" value="S1"/>
    <property type="match status" value="1"/>
</dbReference>
<evidence type="ECO:0000256" key="3">
    <source>
        <dbReference type="ARBA" id="ARBA00022814"/>
    </source>
</evidence>
<dbReference type="PROSITE" id="PS50126">
    <property type="entry name" value="S1"/>
    <property type="match status" value="1"/>
</dbReference>
<dbReference type="Pfam" id="PF00575">
    <property type="entry name" value="S1"/>
    <property type="match status" value="1"/>
</dbReference>
<dbReference type="SUPFAM" id="SSF50249">
    <property type="entry name" value="Nucleic acid-binding proteins"/>
    <property type="match status" value="1"/>
</dbReference>
<evidence type="ECO:0000256" key="8">
    <source>
        <dbReference type="SAM" id="MobiDB-lite"/>
    </source>
</evidence>
<keyword evidence="3 7" id="KW-0889">Transcription antitermination</keyword>
<dbReference type="InterPro" id="IPR036555">
    <property type="entry name" value="NusA_N_sf"/>
</dbReference>
<dbReference type="InterPro" id="IPR010213">
    <property type="entry name" value="TF_NusA"/>
</dbReference>
<comment type="subunit">
    <text evidence="7">Monomer. Binds directly to the core enzyme of the DNA-dependent RNA polymerase and to nascent RNA.</text>
</comment>
<dbReference type="InterPro" id="IPR003029">
    <property type="entry name" value="S1_domain"/>
</dbReference>
<dbReference type="InterPro" id="IPR012340">
    <property type="entry name" value="NA-bd_OB-fold"/>
</dbReference>
<feature type="region of interest" description="Disordered" evidence="8">
    <location>
        <begin position="377"/>
        <end position="486"/>
    </location>
</feature>
<evidence type="ECO:0000256" key="5">
    <source>
        <dbReference type="ARBA" id="ARBA00023015"/>
    </source>
</evidence>
<dbReference type="Pfam" id="PF26594">
    <property type="entry name" value="KH_NusA_2nd"/>
    <property type="match status" value="1"/>
</dbReference>
<comment type="function">
    <text evidence="7">Participates in both transcription termination and antitermination.</text>
</comment>
<dbReference type="GO" id="GO:0031564">
    <property type="term" value="P:transcription antitermination"/>
    <property type="evidence" value="ECO:0007669"/>
    <property type="project" value="UniProtKB-UniRule"/>
</dbReference>
<organism evidence="10 11">
    <name type="scientific">Kolteria novifilia</name>
    <dbReference type="NCBI Taxonomy" id="2527975"/>
    <lineage>
        <taxon>Bacteria</taxon>
        <taxon>Pseudomonadati</taxon>
        <taxon>Planctomycetota</taxon>
        <taxon>Planctomycetia</taxon>
        <taxon>Kolteriales</taxon>
        <taxon>Kolteriaceae</taxon>
        <taxon>Kolteria</taxon>
    </lineage>
</organism>
<keyword evidence="11" id="KW-1185">Reference proteome</keyword>
<dbReference type="InterPro" id="IPR013735">
    <property type="entry name" value="TF_NusA_N"/>
</dbReference>
<evidence type="ECO:0000256" key="1">
    <source>
        <dbReference type="ARBA" id="ARBA00022472"/>
    </source>
</evidence>
<dbReference type="CDD" id="cd04455">
    <property type="entry name" value="S1_NusA"/>
    <property type="match status" value="1"/>
</dbReference>
<evidence type="ECO:0000256" key="4">
    <source>
        <dbReference type="ARBA" id="ARBA00022884"/>
    </source>
</evidence>